<evidence type="ECO:0000313" key="2">
    <source>
        <dbReference type="Proteomes" id="UP001472677"/>
    </source>
</evidence>
<comment type="caution">
    <text evidence="1">The sequence shown here is derived from an EMBL/GenBank/DDBJ whole genome shotgun (WGS) entry which is preliminary data.</text>
</comment>
<sequence length="80" mass="9162">MDIIAYKESFESFPALGTPPTVCALAKAKLGTFFFFQLPLLTRLSQKGLRHFSLHRSNHDGNYYHGDTRSYKFIISVHIL</sequence>
<evidence type="ECO:0000313" key="1">
    <source>
        <dbReference type="EMBL" id="KAK8533178.1"/>
    </source>
</evidence>
<protein>
    <submittedName>
        <fullName evidence="1">Uncharacterized protein</fullName>
    </submittedName>
</protein>
<proteinExistence type="predicted"/>
<name>A0ABR2DA71_9ROSI</name>
<keyword evidence="2" id="KW-1185">Reference proteome</keyword>
<organism evidence="1 2">
    <name type="scientific">Hibiscus sabdariffa</name>
    <name type="common">roselle</name>
    <dbReference type="NCBI Taxonomy" id="183260"/>
    <lineage>
        <taxon>Eukaryota</taxon>
        <taxon>Viridiplantae</taxon>
        <taxon>Streptophyta</taxon>
        <taxon>Embryophyta</taxon>
        <taxon>Tracheophyta</taxon>
        <taxon>Spermatophyta</taxon>
        <taxon>Magnoliopsida</taxon>
        <taxon>eudicotyledons</taxon>
        <taxon>Gunneridae</taxon>
        <taxon>Pentapetalae</taxon>
        <taxon>rosids</taxon>
        <taxon>malvids</taxon>
        <taxon>Malvales</taxon>
        <taxon>Malvaceae</taxon>
        <taxon>Malvoideae</taxon>
        <taxon>Hibiscus</taxon>
    </lineage>
</organism>
<gene>
    <name evidence="1" type="ORF">V6N12_076457</name>
</gene>
<accession>A0ABR2DA71</accession>
<dbReference type="Proteomes" id="UP001472677">
    <property type="component" value="Unassembled WGS sequence"/>
</dbReference>
<reference evidence="1 2" key="1">
    <citation type="journal article" date="2024" name="G3 (Bethesda)">
        <title>Genome assembly of Hibiscus sabdariffa L. provides insights into metabolisms of medicinal natural products.</title>
        <authorList>
            <person name="Kim T."/>
        </authorList>
    </citation>
    <scope>NUCLEOTIDE SEQUENCE [LARGE SCALE GENOMIC DNA]</scope>
    <source>
        <strain evidence="1">TK-2024</strain>
        <tissue evidence="1">Old leaves</tissue>
    </source>
</reference>
<dbReference type="EMBL" id="JBBPBM010000033">
    <property type="protein sequence ID" value="KAK8533178.1"/>
    <property type="molecule type" value="Genomic_DNA"/>
</dbReference>